<feature type="transmembrane region" description="Helical" evidence="7">
    <location>
        <begin position="43"/>
        <end position="69"/>
    </location>
</feature>
<accession>A0A939QGJ9</accession>
<evidence type="ECO:0000313" key="8">
    <source>
        <dbReference type="EMBL" id="MBO3662373.1"/>
    </source>
</evidence>
<dbReference type="EMBL" id="JAGFOA010000001">
    <property type="protein sequence ID" value="MBO3662373.1"/>
    <property type="molecule type" value="Genomic_DNA"/>
</dbReference>
<dbReference type="InterPro" id="IPR017039">
    <property type="entry name" value="Virul_fac_BrkB"/>
</dbReference>
<dbReference type="NCBIfam" id="TIGR00765">
    <property type="entry name" value="yihY_not_rbn"/>
    <property type="match status" value="1"/>
</dbReference>
<feature type="transmembrane region" description="Helical" evidence="7">
    <location>
        <begin position="153"/>
        <end position="172"/>
    </location>
</feature>
<comment type="caution">
    <text evidence="8">The sequence shown here is derived from an EMBL/GenBank/DDBJ whole genome shotgun (WGS) entry which is preliminary data.</text>
</comment>
<dbReference type="GO" id="GO:0005886">
    <property type="term" value="C:plasma membrane"/>
    <property type="evidence" value="ECO:0007669"/>
    <property type="project" value="UniProtKB-SubCell"/>
</dbReference>
<feature type="region of interest" description="Disordered" evidence="6">
    <location>
        <begin position="318"/>
        <end position="337"/>
    </location>
</feature>
<proteinExistence type="predicted"/>
<protein>
    <submittedName>
        <fullName evidence="8">YihY/virulence factor BrkB family protein</fullName>
    </submittedName>
</protein>
<keyword evidence="4 7" id="KW-1133">Transmembrane helix</keyword>
<evidence type="ECO:0000313" key="10">
    <source>
        <dbReference type="Proteomes" id="UP000680132"/>
    </source>
</evidence>
<reference evidence="8" key="1">
    <citation type="submission" date="2021-03" db="EMBL/GenBank/DDBJ databases">
        <title>Microbacterium sp. nov., a novel actinobacterium isolated from cow dung.</title>
        <authorList>
            <person name="Zhang L."/>
        </authorList>
    </citation>
    <scope>NUCLEOTIDE SEQUENCE</scope>
    <source>
        <strain evidence="8">NEAU-LLB</strain>
    </source>
</reference>
<dbReference type="AlphaFoldDB" id="A0A939QGJ9"/>
<evidence type="ECO:0000256" key="7">
    <source>
        <dbReference type="SAM" id="Phobius"/>
    </source>
</evidence>
<keyword evidence="10" id="KW-1185">Reference proteome</keyword>
<comment type="subcellular location">
    <subcellularLocation>
        <location evidence="1">Cell membrane</location>
        <topology evidence="1">Multi-pass membrane protein</topology>
    </subcellularLocation>
</comment>
<dbReference type="PANTHER" id="PTHR30213:SF0">
    <property type="entry name" value="UPF0761 MEMBRANE PROTEIN YIHY"/>
    <property type="match status" value="1"/>
</dbReference>
<keyword evidence="5 7" id="KW-0472">Membrane</keyword>
<evidence type="ECO:0000256" key="3">
    <source>
        <dbReference type="ARBA" id="ARBA00022692"/>
    </source>
</evidence>
<evidence type="ECO:0000313" key="9">
    <source>
        <dbReference type="EMBL" id="MBO3664365.1"/>
    </source>
</evidence>
<organism evidence="8 10">
    <name type="scientific">Microbacterium stercoris</name>
    <dbReference type="NCBI Taxonomy" id="2820289"/>
    <lineage>
        <taxon>Bacteria</taxon>
        <taxon>Bacillati</taxon>
        <taxon>Actinomycetota</taxon>
        <taxon>Actinomycetes</taxon>
        <taxon>Micrococcales</taxon>
        <taxon>Microbacteriaceae</taxon>
        <taxon>Microbacterium</taxon>
    </lineage>
</organism>
<feature type="transmembrane region" description="Helical" evidence="7">
    <location>
        <begin position="109"/>
        <end position="133"/>
    </location>
</feature>
<feature type="transmembrane region" description="Helical" evidence="7">
    <location>
        <begin position="227"/>
        <end position="250"/>
    </location>
</feature>
<feature type="transmembrane region" description="Helical" evidence="7">
    <location>
        <begin position="262"/>
        <end position="284"/>
    </location>
</feature>
<keyword evidence="3 7" id="KW-0812">Transmembrane</keyword>
<feature type="transmembrane region" description="Helical" evidence="7">
    <location>
        <begin position="192"/>
        <end position="215"/>
    </location>
</feature>
<dbReference type="RefSeq" id="WP_208500055.1">
    <property type="nucleotide sequence ID" value="NZ_JAGFOA010000001.1"/>
</dbReference>
<dbReference type="PANTHER" id="PTHR30213">
    <property type="entry name" value="INNER MEMBRANE PROTEIN YHJD"/>
    <property type="match status" value="1"/>
</dbReference>
<evidence type="ECO:0000256" key="4">
    <source>
        <dbReference type="ARBA" id="ARBA00022989"/>
    </source>
</evidence>
<name>A0A939QGJ9_9MICO</name>
<evidence type="ECO:0000256" key="5">
    <source>
        <dbReference type="ARBA" id="ARBA00023136"/>
    </source>
</evidence>
<dbReference type="PIRSF" id="PIRSF035875">
    <property type="entry name" value="RNase_BN"/>
    <property type="match status" value="1"/>
</dbReference>
<evidence type="ECO:0000256" key="2">
    <source>
        <dbReference type="ARBA" id="ARBA00022475"/>
    </source>
</evidence>
<dbReference type="Proteomes" id="UP000680132">
    <property type="component" value="Unassembled WGS sequence"/>
</dbReference>
<sequence length="337" mass="36614">MSSTAGREAPDAKPSLSEIHRLSWWFVAKKTVREFIADQCRDLAAGLTFYSVLSLLPAIVAVLSLLGVIGQDKEAVTAVLQVLQEANPDAAQWLRGPLEELSRSSGVRFALGGGIVILIWTASLYVSAFARALNRIWETPEGRPFWKLKGSQLLVTVLAIALVSVGAVLLLIGGDFAVATGSALGIGETGLLVWRIVRWPALVIVVTLFVALLYYFTPNSKQPRFRWVSVGALIAIVALALASAGFALYVSSFSQYERAYGSLAGIVILLLWMWIANGALLFGAQFDAELERARELQAGIPAEHGIQLPPRDTTVIEKRAAQEAKDQADARRIRHRP</sequence>
<feature type="compositionally biased region" description="Basic and acidic residues" evidence="6">
    <location>
        <begin position="318"/>
        <end position="331"/>
    </location>
</feature>
<gene>
    <name evidence="8" type="ORF">J5V96_02485</name>
    <name evidence="9" type="ORF">J5V96_12730</name>
</gene>
<keyword evidence="2" id="KW-1003">Cell membrane</keyword>
<evidence type="ECO:0000256" key="1">
    <source>
        <dbReference type="ARBA" id="ARBA00004651"/>
    </source>
</evidence>
<dbReference type="EMBL" id="JAGFOA010000005">
    <property type="protein sequence ID" value="MBO3664365.1"/>
    <property type="molecule type" value="Genomic_DNA"/>
</dbReference>
<dbReference type="Pfam" id="PF03631">
    <property type="entry name" value="Virul_fac_BrkB"/>
    <property type="match status" value="1"/>
</dbReference>
<evidence type="ECO:0000256" key="6">
    <source>
        <dbReference type="SAM" id="MobiDB-lite"/>
    </source>
</evidence>